<evidence type="ECO:0000313" key="3">
    <source>
        <dbReference type="Proteomes" id="UP001456524"/>
    </source>
</evidence>
<comment type="caution">
    <text evidence="2">The sequence shown here is derived from an EMBL/GenBank/DDBJ whole genome shotgun (WGS) entry which is preliminary data.</text>
</comment>
<name>A0ABR1XPR1_9PEZI</name>
<gene>
    <name evidence="2" type="ORF">IWX90DRAFT_236443</name>
</gene>
<feature type="region of interest" description="Disordered" evidence="1">
    <location>
        <begin position="28"/>
        <end position="76"/>
    </location>
</feature>
<evidence type="ECO:0000256" key="1">
    <source>
        <dbReference type="SAM" id="MobiDB-lite"/>
    </source>
</evidence>
<reference evidence="2 3" key="1">
    <citation type="journal article" date="2022" name="G3 (Bethesda)">
        <title>Enemy or ally: a genomic approach to elucidate the lifestyle of Phyllosticta citrichinaensis.</title>
        <authorList>
            <person name="Buijs V.A."/>
            <person name="Groenewald J.Z."/>
            <person name="Haridas S."/>
            <person name="LaButti K.M."/>
            <person name="Lipzen A."/>
            <person name="Martin F.M."/>
            <person name="Barry K."/>
            <person name="Grigoriev I.V."/>
            <person name="Crous P.W."/>
            <person name="Seidl M.F."/>
        </authorList>
    </citation>
    <scope>NUCLEOTIDE SEQUENCE [LARGE SCALE GENOMIC DNA]</scope>
    <source>
        <strain evidence="2 3">CBS 129764</strain>
    </source>
</reference>
<proteinExistence type="predicted"/>
<protein>
    <submittedName>
        <fullName evidence="2">Uncharacterized protein</fullName>
    </submittedName>
</protein>
<accession>A0ABR1XPR1</accession>
<sequence>MMLYTSTLPSQTSRLTLRHLHHPQAIFGVEAETPLPPPCFRPRSISPRPQQTSPHLTSPPPTHRRRNPRTMPHSAPLHPPIPSAVAQHLHLPSSTAPSCPPLIRPLAARPASGAFIHAPTNRTVSLHLLPVASSSRRVERVQPNPASPPPRTTIFRPPRLNHMKTCDTQQRYWSVIYDLERHASAEPSRSGNMTCRSSGRLSLRSWPLARGERALSVAAGPTACGVGSSWAACLWIALALDICAGMVCVEF</sequence>
<evidence type="ECO:0000313" key="2">
    <source>
        <dbReference type="EMBL" id="KAK8163673.1"/>
    </source>
</evidence>
<organism evidence="2 3">
    <name type="scientific">Phyllosticta citrichinensis</name>
    <dbReference type="NCBI Taxonomy" id="1130410"/>
    <lineage>
        <taxon>Eukaryota</taxon>
        <taxon>Fungi</taxon>
        <taxon>Dikarya</taxon>
        <taxon>Ascomycota</taxon>
        <taxon>Pezizomycotina</taxon>
        <taxon>Dothideomycetes</taxon>
        <taxon>Dothideomycetes incertae sedis</taxon>
        <taxon>Botryosphaeriales</taxon>
        <taxon>Phyllostictaceae</taxon>
        <taxon>Phyllosticta</taxon>
    </lineage>
</organism>
<dbReference type="Proteomes" id="UP001456524">
    <property type="component" value="Unassembled WGS sequence"/>
</dbReference>
<dbReference type="EMBL" id="JBBWUH010000006">
    <property type="protein sequence ID" value="KAK8163673.1"/>
    <property type="molecule type" value="Genomic_DNA"/>
</dbReference>
<keyword evidence="3" id="KW-1185">Reference proteome</keyword>